<dbReference type="EMBL" id="CP003418">
    <property type="protein sequence ID" value="AFH50352.1"/>
    <property type="molecule type" value="Genomic_DNA"/>
</dbReference>
<dbReference type="AlphaFoldDB" id="I0AMZ5"/>
<name>I0AMZ5_IGNAJ</name>
<accession>I0AMZ5</accession>
<organism evidence="1 2">
    <name type="scientific">Ignavibacterium album (strain DSM 19864 / JCM 16511 / NBRC 101810 / Mat9-16)</name>
    <dbReference type="NCBI Taxonomy" id="945713"/>
    <lineage>
        <taxon>Bacteria</taxon>
        <taxon>Pseudomonadati</taxon>
        <taxon>Ignavibacteriota</taxon>
        <taxon>Ignavibacteria</taxon>
        <taxon>Ignavibacteriales</taxon>
        <taxon>Ignavibacteriaceae</taxon>
        <taxon>Ignavibacterium</taxon>
    </lineage>
</organism>
<proteinExistence type="predicted"/>
<keyword evidence="2" id="KW-1185">Reference proteome</keyword>
<dbReference type="HOGENOM" id="CLU_294539_0_0_10"/>
<sequence>MEIKPGEENIQSDYPLSTFDPCGNYPTEEYHQVVYSCSMYPIEPYQQLFPFQGGGNNSTFNSNRFYQIEIVEGVDYAYMEKVAYQDSFGVFHPGEYLGSYLTGIRGDELSGSGNYIALFDPNNPAIQRAGTYQRENPSLYYIHFNNYEQTESEITVKITDLDSSVVTYWYTKIVNPQLTIANQQLENDTVLHYYTKDVSIKLNNTKFPCLHPGYGGCPADNVTFNIEITQGQQYGIIKNSETKETNISFTGLSWEEISSTTFTYYANRVQPDSTATVRIRHSSSDAEITAMEYEFMVKRNTIPPPSEGGAIYIQLDKKLVMPSDTVNIYLKRINETGDTVEFAPIQRFQIELAEGSEYGRLVDVESGQEGDNFSDAGRELKLIIENEIQKDLAKITIVAQCDLLIWGGRVPITGSVKIKEREEEATERNKEKEPITAEFIIVGDHLIGVEEVIINKTPIVVEIIPEEISAGDTARIVVKKRQADGTIVEYPAEQQFEIGMLEGCLLGKLSSGGIDTNYINGATQPIYFIADSSADSGVVKIRVGLIDSSTTGNRSNKGGLQIEAGEYCFLNSFKSIIYKDAEVKVENVIEILLGETKYFAVKKKTETGELKIEEIKTEYGNEPQFPADADGWEWLKTDVWGDAPVTPVAEGDKLGVYWEKEKPVWKGSTKKGNTPKGMIRLIGRYWEVGKTYKIKLTARTQNGDEASIVIEVKKPSKLGNNIAWSKDVFGNDLNIDELCIMWGGTLGIPPQFIKGQMIRETSSRYPFYPTYLYEPWTTQFKAFKDDESLFNNPFYVQDNATTFNPPTPNHNNVKDYHYPTEPVSVWDMIEKYSTIVHSSPPGGWEKYGKRKENGELYFYGVYTTPQKKFNELQDDAYNKYDIKNNPSKKTIANNEARENFIKFFRDEWDGEVSGNRKGLKNIKAQTRLAASYGLLQLTYPTAIGGTVNYPINSENLPEELLETENIKWAFNLLTYFINDAVNTQTNKNGNWQEGLEGTYLNRIWKRWNKWKVGYPEEVLGFSNNYKPGK</sequence>
<dbReference type="Proteomes" id="UP000007394">
    <property type="component" value="Chromosome"/>
</dbReference>
<dbReference type="RefSeq" id="WP_014561493.1">
    <property type="nucleotide sequence ID" value="NC_017464.1"/>
</dbReference>
<evidence type="ECO:0000313" key="2">
    <source>
        <dbReference type="Proteomes" id="UP000007394"/>
    </source>
</evidence>
<dbReference type="STRING" id="945713.IALB_2649"/>
<dbReference type="OrthoDB" id="1534038at2"/>
<gene>
    <name evidence="1" type="ordered locus">IALB_2649</name>
</gene>
<reference evidence="1 2" key="1">
    <citation type="journal article" date="2012" name="Front. Microbiol.">
        <title>Complete genome of Ignavibacterium album, a metabolically versatile, flagellated, facultative anaerobe from the phylum Chlorobi.</title>
        <authorList>
            <person name="Liu Z."/>
            <person name="Frigaard N.-U."/>
            <person name="Vogl K."/>
            <person name="Iino T."/>
            <person name="Ohkuma M."/>
            <person name="Overmann J."/>
            <person name="Bryant D.A."/>
        </authorList>
    </citation>
    <scope>NUCLEOTIDE SEQUENCE [LARGE SCALE GENOMIC DNA]</scope>
    <source>
        <strain evidence="2">DSM 19864 / JCM 16511 / NBRC 101810 / Mat9-16</strain>
    </source>
</reference>
<dbReference type="KEGG" id="ial:IALB_2649"/>
<evidence type="ECO:0000313" key="1">
    <source>
        <dbReference type="EMBL" id="AFH50352.1"/>
    </source>
</evidence>
<protein>
    <submittedName>
        <fullName evidence="1">Uncharacterized protein</fullName>
    </submittedName>
</protein>